<gene>
    <name evidence="1" type="ORF">CBR_g29730</name>
</gene>
<evidence type="ECO:0000313" key="1">
    <source>
        <dbReference type="EMBL" id="GBG79583.1"/>
    </source>
</evidence>
<organism evidence="1 2">
    <name type="scientific">Chara braunii</name>
    <name type="common">Braun's stonewort</name>
    <dbReference type="NCBI Taxonomy" id="69332"/>
    <lineage>
        <taxon>Eukaryota</taxon>
        <taxon>Viridiplantae</taxon>
        <taxon>Streptophyta</taxon>
        <taxon>Charophyceae</taxon>
        <taxon>Charales</taxon>
        <taxon>Characeae</taxon>
        <taxon>Chara</taxon>
    </lineage>
</organism>
<proteinExistence type="predicted"/>
<dbReference type="PANTHER" id="PTHR46483">
    <property type="entry name" value="PHOSPHOLIPASE A1 PLIP2, CHLOROPLASTIC"/>
    <property type="match status" value="1"/>
</dbReference>
<dbReference type="GO" id="GO:0008970">
    <property type="term" value="F:phospholipase A1 activity"/>
    <property type="evidence" value="ECO:0007669"/>
    <property type="project" value="InterPro"/>
</dbReference>
<comment type="caution">
    <text evidence="1">The sequence shown here is derived from an EMBL/GenBank/DDBJ whole genome shotgun (WGS) entry which is preliminary data.</text>
</comment>
<dbReference type="AlphaFoldDB" id="A0A388LBM7"/>
<keyword evidence="2" id="KW-1185">Reference proteome</keyword>
<reference evidence="1 2" key="1">
    <citation type="journal article" date="2018" name="Cell">
        <title>The Chara Genome: Secondary Complexity and Implications for Plant Terrestrialization.</title>
        <authorList>
            <person name="Nishiyama T."/>
            <person name="Sakayama H."/>
            <person name="Vries J.D."/>
            <person name="Buschmann H."/>
            <person name="Saint-Marcoux D."/>
            <person name="Ullrich K.K."/>
            <person name="Haas F.B."/>
            <person name="Vanderstraeten L."/>
            <person name="Becker D."/>
            <person name="Lang D."/>
            <person name="Vosolsobe S."/>
            <person name="Rombauts S."/>
            <person name="Wilhelmsson P.K.I."/>
            <person name="Janitza P."/>
            <person name="Kern R."/>
            <person name="Heyl A."/>
            <person name="Rumpler F."/>
            <person name="Villalobos L.I.A.C."/>
            <person name="Clay J.M."/>
            <person name="Skokan R."/>
            <person name="Toyoda A."/>
            <person name="Suzuki Y."/>
            <person name="Kagoshima H."/>
            <person name="Schijlen E."/>
            <person name="Tajeshwar N."/>
            <person name="Catarino B."/>
            <person name="Hetherington A.J."/>
            <person name="Saltykova A."/>
            <person name="Bonnot C."/>
            <person name="Breuninger H."/>
            <person name="Symeonidi A."/>
            <person name="Radhakrishnan G.V."/>
            <person name="Van Nieuwerburgh F."/>
            <person name="Deforce D."/>
            <person name="Chang C."/>
            <person name="Karol K.G."/>
            <person name="Hedrich R."/>
            <person name="Ulvskov P."/>
            <person name="Glockner G."/>
            <person name="Delwiche C.F."/>
            <person name="Petrasek J."/>
            <person name="Van de Peer Y."/>
            <person name="Friml J."/>
            <person name="Beilby M."/>
            <person name="Dolan L."/>
            <person name="Kohara Y."/>
            <person name="Sugano S."/>
            <person name="Fujiyama A."/>
            <person name="Delaux P.-M."/>
            <person name="Quint M."/>
            <person name="TheiBen G."/>
            <person name="Hagemann M."/>
            <person name="Harholt J."/>
            <person name="Dunand C."/>
            <person name="Zachgo S."/>
            <person name="Langdale J."/>
            <person name="Maumus F."/>
            <person name="Straeten D.V.D."/>
            <person name="Gould S.B."/>
            <person name="Rensing S.A."/>
        </authorList>
    </citation>
    <scope>NUCLEOTIDE SEQUENCE [LARGE SCALE GENOMIC DNA]</scope>
    <source>
        <strain evidence="1 2">S276</strain>
    </source>
</reference>
<name>A0A388LBM7_CHABU</name>
<dbReference type="PANTHER" id="PTHR46483:SF4">
    <property type="entry name" value="PHOSPHOLIPASE A1 PLIP2, CHLOROPLASTIC"/>
    <property type="match status" value="1"/>
</dbReference>
<dbReference type="Proteomes" id="UP000265515">
    <property type="component" value="Unassembled WGS sequence"/>
</dbReference>
<protein>
    <submittedName>
        <fullName evidence="1">Uncharacterized protein</fullName>
    </submittedName>
</protein>
<accession>A0A388LBM7</accession>
<dbReference type="Gramene" id="GBG79583">
    <property type="protein sequence ID" value="GBG79583"/>
    <property type="gene ID" value="CBR_g29730"/>
</dbReference>
<dbReference type="EMBL" id="BFEA01000322">
    <property type="protein sequence ID" value="GBG79583.1"/>
    <property type="molecule type" value="Genomic_DNA"/>
</dbReference>
<sequence>MISRDHDPGNYTKVLNSILRKEVKRWRRMQREQRRRLWWPLVGAGKGAGLGVPETEVLNEKDEADDMGRALMVKGGTGGVILARVGDRRARSQRSTSRVAAGRRFGSLVASQHIHMGLIAMLATSQWWEHDPIV</sequence>
<dbReference type="InterPro" id="IPR043367">
    <property type="entry name" value="PLIP1/2/3"/>
</dbReference>
<evidence type="ECO:0000313" key="2">
    <source>
        <dbReference type="Proteomes" id="UP000265515"/>
    </source>
</evidence>